<dbReference type="Pfam" id="PF13443">
    <property type="entry name" value="HTH_26"/>
    <property type="match status" value="1"/>
</dbReference>
<comment type="caution">
    <text evidence="3">The sequence shown here is derived from an EMBL/GenBank/DDBJ whole genome shotgun (WGS) entry which is preliminary data.</text>
</comment>
<organism evidence="3 4">
    <name type="scientific">Mucilaginibacter straminoryzae</name>
    <dbReference type="NCBI Taxonomy" id="2932774"/>
    <lineage>
        <taxon>Bacteria</taxon>
        <taxon>Pseudomonadati</taxon>
        <taxon>Bacteroidota</taxon>
        <taxon>Sphingobacteriia</taxon>
        <taxon>Sphingobacteriales</taxon>
        <taxon>Sphingobacteriaceae</taxon>
        <taxon>Mucilaginibacter</taxon>
    </lineage>
</organism>
<dbReference type="Gene3D" id="1.10.260.40">
    <property type="entry name" value="lambda repressor-like DNA-binding domains"/>
    <property type="match status" value="1"/>
</dbReference>
<dbReference type="AlphaFoldDB" id="A0A9X1X3L3"/>
<sequence length="129" mass="14869">MPDNQKDIFFTTIESKIRLLAKQRKITLSELSSAIGMTEAGFYKMLSTDSIKVKTLKKIAEALHQPIVVFFEEEKTYKTDSYKEYPPIALAAEPESQYLNEKETLKKHIELLESQISDKNKIIELLSKK</sequence>
<dbReference type="SUPFAM" id="SSF47413">
    <property type="entry name" value="lambda repressor-like DNA-binding domains"/>
    <property type="match status" value="1"/>
</dbReference>
<evidence type="ECO:0000313" key="4">
    <source>
        <dbReference type="Proteomes" id="UP001139450"/>
    </source>
</evidence>
<evidence type="ECO:0000256" key="1">
    <source>
        <dbReference type="SAM" id="Coils"/>
    </source>
</evidence>
<dbReference type="Proteomes" id="UP001139450">
    <property type="component" value="Unassembled WGS sequence"/>
</dbReference>
<dbReference type="PROSITE" id="PS50943">
    <property type="entry name" value="HTH_CROC1"/>
    <property type="match status" value="1"/>
</dbReference>
<proteinExistence type="predicted"/>
<evidence type="ECO:0000313" key="3">
    <source>
        <dbReference type="EMBL" id="MCJ8209675.1"/>
    </source>
</evidence>
<keyword evidence="4" id="KW-1185">Reference proteome</keyword>
<evidence type="ECO:0000259" key="2">
    <source>
        <dbReference type="PROSITE" id="PS50943"/>
    </source>
</evidence>
<dbReference type="InterPro" id="IPR001387">
    <property type="entry name" value="Cro/C1-type_HTH"/>
</dbReference>
<keyword evidence="1" id="KW-0175">Coiled coil</keyword>
<reference evidence="3" key="1">
    <citation type="submission" date="2022-04" db="EMBL/GenBank/DDBJ databases">
        <title>Mucilaginibacter sp. RS28 isolated from freshwater.</title>
        <authorList>
            <person name="Ko S.-R."/>
        </authorList>
    </citation>
    <scope>NUCLEOTIDE SEQUENCE</scope>
    <source>
        <strain evidence="3">RS28</strain>
    </source>
</reference>
<dbReference type="InterPro" id="IPR010982">
    <property type="entry name" value="Lambda_DNA-bd_dom_sf"/>
</dbReference>
<gene>
    <name evidence="3" type="ORF">MUY27_08140</name>
</gene>
<dbReference type="EMBL" id="JALJEJ010000003">
    <property type="protein sequence ID" value="MCJ8209675.1"/>
    <property type="molecule type" value="Genomic_DNA"/>
</dbReference>
<feature type="coiled-coil region" evidence="1">
    <location>
        <begin position="95"/>
        <end position="129"/>
    </location>
</feature>
<dbReference type="GO" id="GO:0003677">
    <property type="term" value="F:DNA binding"/>
    <property type="evidence" value="ECO:0007669"/>
    <property type="project" value="InterPro"/>
</dbReference>
<dbReference type="RefSeq" id="WP_245129508.1">
    <property type="nucleotide sequence ID" value="NZ_JALJEJ010000003.1"/>
</dbReference>
<feature type="domain" description="HTH cro/C1-type" evidence="2">
    <location>
        <begin position="17"/>
        <end position="70"/>
    </location>
</feature>
<name>A0A9X1X3L3_9SPHI</name>
<dbReference type="SMART" id="SM00530">
    <property type="entry name" value="HTH_XRE"/>
    <property type="match status" value="1"/>
</dbReference>
<protein>
    <submittedName>
        <fullName evidence="3">Helix-turn-helix transcriptional regulator</fullName>
    </submittedName>
</protein>
<accession>A0A9X1X3L3</accession>
<dbReference type="CDD" id="cd00093">
    <property type="entry name" value="HTH_XRE"/>
    <property type="match status" value="1"/>
</dbReference>